<dbReference type="Pfam" id="PF00069">
    <property type="entry name" value="Pkinase"/>
    <property type="match status" value="1"/>
</dbReference>
<dbReference type="GO" id="GO:0004540">
    <property type="term" value="F:RNA nuclease activity"/>
    <property type="evidence" value="ECO:0007669"/>
    <property type="project" value="InterPro"/>
</dbReference>
<dbReference type="InterPro" id="IPR000719">
    <property type="entry name" value="Prot_kinase_dom"/>
</dbReference>
<feature type="domain" description="KEN" evidence="7">
    <location>
        <begin position="571"/>
        <end position="702"/>
    </location>
</feature>
<dbReference type="GO" id="GO:0005524">
    <property type="term" value="F:ATP binding"/>
    <property type="evidence" value="ECO:0007669"/>
    <property type="project" value="UniProtKB-KW"/>
</dbReference>
<evidence type="ECO:0000259" key="6">
    <source>
        <dbReference type="PROSITE" id="PS50011"/>
    </source>
</evidence>
<keyword evidence="1" id="KW-0677">Repeat</keyword>
<reference evidence="9" key="1">
    <citation type="submission" date="2025-08" db="UniProtKB">
        <authorList>
            <consortium name="RefSeq"/>
        </authorList>
    </citation>
    <scope>IDENTIFICATION</scope>
    <source>
        <tissue evidence="9">Blood</tissue>
    </source>
</reference>
<gene>
    <name evidence="9" type="primary">RNASEL</name>
</gene>
<evidence type="ECO:0000313" key="9">
    <source>
        <dbReference type="RefSeq" id="XP_054837832.1"/>
    </source>
</evidence>
<keyword evidence="3" id="KW-0067">ATP-binding</keyword>
<dbReference type="PROSITE" id="PS50297">
    <property type="entry name" value="ANK_REP_REGION"/>
    <property type="match status" value="3"/>
</dbReference>
<dbReference type="Gene3D" id="1.25.40.20">
    <property type="entry name" value="Ankyrin repeat-containing domain"/>
    <property type="match status" value="1"/>
</dbReference>
<dbReference type="SUPFAM" id="SSF56112">
    <property type="entry name" value="Protein kinase-like (PK-like)"/>
    <property type="match status" value="1"/>
</dbReference>
<dbReference type="AlphaFoldDB" id="A0AA97JGD5"/>
<keyword evidence="4 5" id="KW-0040">ANK repeat</keyword>
<dbReference type="GO" id="GO:0004672">
    <property type="term" value="F:protein kinase activity"/>
    <property type="evidence" value="ECO:0007669"/>
    <property type="project" value="InterPro"/>
</dbReference>
<dbReference type="PROSITE" id="PS50088">
    <property type="entry name" value="ANK_REPEAT"/>
    <property type="match status" value="3"/>
</dbReference>
<evidence type="ECO:0000256" key="1">
    <source>
        <dbReference type="ARBA" id="ARBA00022737"/>
    </source>
</evidence>
<dbReference type="SMART" id="SM00248">
    <property type="entry name" value="ANK"/>
    <property type="match status" value="8"/>
</dbReference>
<dbReference type="PROSITE" id="PS50011">
    <property type="entry name" value="PROTEIN_KINASE_DOM"/>
    <property type="match status" value="1"/>
</dbReference>
<dbReference type="Gene3D" id="1.10.510.10">
    <property type="entry name" value="Transferase(Phosphotransferase) domain 1"/>
    <property type="match status" value="1"/>
</dbReference>
<dbReference type="SMART" id="SM00580">
    <property type="entry name" value="PUG"/>
    <property type="match status" value="1"/>
</dbReference>
<dbReference type="PROSITE" id="PS51392">
    <property type="entry name" value="KEN"/>
    <property type="match status" value="1"/>
</dbReference>
<dbReference type="RefSeq" id="XP_054837832.1">
    <property type="nucleotide sequence ID" value="XM_054981857.1"/>
</dbReference>
<protein>
    <submittedName>
        <fullName evidence="9">2-5A-dependent ribonuclease isoform X1</fullName>
    </submittedName>
</protein>
<dbReference type="CTD" id="6041"/>
<evidence type="ECO:0000256" key="3">
    <source>
        <dbReference type="ARBA" id="ARBA00022840"/>
    </source>
</evidence>
<dbReference type="Proteomes" id="UP001190640">
    <property type="component" value="Chromosome 5"/>
</dbReference>
<dbReference type="GeneID" id="129331346"/>
<dbReference type="InterPro" id="IPR038357">
    <property type="entry name" value="KEN_sf"/>
</dbReference>
<name>A0AA97JGD5_EUBMA</name>
<dbReference type="InterPro" id="IPR011009">
    <property type="entry name" value="Kinase-like_dom_sf"/>
</dbReference>
<dbReference type="Gene3D" id="1.20.1440.180">
    <property type="entry name" value="KEN domain"/>
    <property type="match status" value="1"/>
</dbReference>
<evidence type="ECO:0000256" key="2">
    <source>
        <dbReference type="ARBA" id="ARBA00022741"/>
    </source>
</evidence>
<keyword evidence="2" id="KW-0547">Nucleotide-binding</keyword>
<dbReference type="PANTHER" id="PTHR24141:SF1">
    <property type="entry name" value="2-5A-DEPENDENT RIBONUCLEASE"/>
    <property type="match status" value="1"/>
</dbReference>
<dbReference type="Pfam" id="PF00023">
    <property type="entry name" value="Ank"/>
    <property type="match status" value="1"/>
</dbReference>
<dbReference type="GO" id="GO:0006397">
    <property type="term" value="P:mRNA processing"/>
    <property type="evidence" value="ECO:0007669"/>
    <property type="project" value="InterPro"/>
</dbReference>
<dbReference type="SUPFAM" id="SSF48403">
    <property type="entry name" value="Ankyrin repeat"/>
    <property type="match status" value="1"/>
</dbReference>
<dbReference type="PANTHER" id="PTHR24141">
    <property type="entry name" value="2-5A-DEPENDENT RIBONUCLEASE"/>
    <property type="match status" value="1"/>
</dbReference>
<proteinExistence type="predicted"/>
<feature type="repeat" description="ANK" evidence="5">
    <location>
        <begin position="103"/>
        <end position="135"/>
    </location>
</feature>
<feature type="repeat" description="ANK" evidence="5">
    <location>
        <begin position="37"/>
        <end position="69"/>
    </location>
</feature>
<dbReference type="InterPro" id="IPR036770">
    <property type="entry name" value="Ankyrin_rpt-contain_sf"/>
</dbReference>
<dbReference type="InterPro" id="IPR002110">
    <property type="entry name" value="Ankyrin_rpt"/>
</dbReference>
<dbReference type="GO" id="GO:0003723">
    <property type="term" value="F:RNA binding"/>
    <property type="evidence" value="ECO:0007669"/>
    <property type="project" value="TreeGrafter"/>
</dbReference>
<dbReference type="InterPro" id="IPR010513">
    <property type="entry name" value="KEN_dom"/>
</dbReference>
<feature type="repeat" description="ANK" evidence="5">
    <location>
        <begin position="70"/>
        <end position="102"/>
    </location>
</feature>
<dbReference type="Pfam" id="PF06479">
    <property type="entry name" value="Ribonuc_2-5A"/>
    <property type="match status" value="1"/>
</dbReference>
<dbReference type="SMART" id="SM00220">
    <property type="entry name" value="S_TKc"/>
    <property type="match status" value="1"/>
</dbReference>
<feature type="domain" description="Protein kinase" evidence="6">
    <location>
        <begin position="351"/>
        <end position="702"/>
    </location>
</feature>
<dbReference type="KEGG" id="emc:129331346"/>
<dbReference type="Pfam" id="PF12796">
    <property type="entry name" value="Ank_2"/>
    <property type="match status" value="2"/>
</dbReference>
<evidence type="ECO:0000313" key="8">
    <source>
        <dbReference type="Proteomes" id="UP001190640"/>
    </source>
</evidence>
<evidence type="ECO:0000256" key="5">
    <source>
        <dbReference type="PROSITE-ProRule" id="PRU00023"/>
    </source>
</evidence>
<sequence>MAKKNSVRLYDAVQDGSTEKVQQLLEEGLDINFKMDHGWTALLSAVQADKEELVHFLLNQGADPGVKKNNGATAFIIAGITGNVKLLELFLSKGSEINEHDDNGFTAFMEAAWYGKEEALRFLYGRGADVNLRRIVDEEKKSLNKGGATALMDAARKGHVVIVKALVEEMDADMNICDNQDRNALVHALSVTEDEPWSQAKEAAALFLLQQGIDTTKRGEGGKTSLILAVEQQSQELVKAILEKDEVDVDDADKNSQTALKVAVEKRNCNIARMLCEKNARTDIGNLIEIANRTYNNDMRELLRQYGAKASLSQPDSNQMQWTSSSRRWGSELQILCGMYRPMIGKLKLFLYEKYRIQRIAQGGVYLGFYDGEEVAVKVFPIAAENADKEKTCLEKCRNSNHLVKYYGSEEQKACLYLCFALCEQNLEEYFGRTENTDFKSKDILQTIFQAVQELHEFGFGHQDLHPSNILIDAAGKIFLADFDKSRKLVGGESEKDLIITEDLQGLKKLVLYIAMRGQTRFEDLPEQCPKDIVDNLEIDDLRASLGSPDAKKPVSEQLGHLIQHPYFWSKQMKYRFLRDVGNKTRNTKQTKESEAIRNALDSGKHRFEDWREKVDEMVLDCMVYPNSSRRKASYKNSLTDLLRLIRNIGEHLHEKNDEVKAILKNPEEYFLNLFPELTMHVYHIYLSHHELFPDIQIPSQL</sequence>
<evidence type="ECO:0000256" key="4">
    <source>
        <dbReference type="ARBA" id="ARBA00023043"/>
    </source>
</evidence>
<keyword evidence="8" id="KW-1185">Reference proteome</keyword>
<evidence type="ECO:0000259" key="7">
    <source>
        <dbReference type="PROSITE" id="PS51392"/>
    </source>
</evidence>
<accession>A0AA97JGD5</accession>
<organism evidence="8 9">
    <name type="scientific">Eublepharis macularius</name>
    <name type="common">Leopard gecko</name>
    <name type="synonym">Cyrtodactylus macularius</name>
    <dbReference type="NCBI Taxonomy" id="481883"/>
    <lineage>
        <taxon>Eukaryota</taxon>
        <taxon>Metazoa</taxon>
        <taxon>Chordata</taxon>
        <taxon>Craniata</taxon>
        <taxon>Vertebrata</taxon>
        <taxon>Euteleostomi</taxon>
        <taxon>Lepidosauria</taxon>
        <taxon>Squamata</taxon>
        <taxon>Bifurcata</taxon>
        <taxon>Gekkota</taxon>
        <taxon>Eublepharidae</taxon>
        <taxon>Eublepharinae</taxon>
        <taxon>Eublepharis</taxon>
    </lineage>
</organism>